<dbReference type="RefSeq" id="WP_114745230.1">
    <property type="nucleotide sequence ID" value="NZ_QQAY01000003.1"/>
</dbReference>
<proteinExistence type="predicted"/>
<feature type="region of interest" description="Disordered" evidence="1">
    <location>
        <begin position="42"/>
        <end position="61"/>
    </location>
</feature>
<dbReference type="OrthoDB" id="2942186at2"/>
<evidence type="ECO:0000313" key="2">
    <source>
        <dbReference type="EMBL" id="RDI44366.1"/>
    </source>
</evidence>
<accession>A0A370GM65</accession>
<protein>
    <submittedName>
        <fullName evidence="2">Uncharacterized protein</fullName>
    </submittedName>
</protein>
<name>A0A370GM65_9BACI</name>
<sequence length="61" mass="6514">MTLSSMMGAQVSELRHTLNLNLLKSQMTTETAQAAVMLQKMAPPAASSPHPYKGISVDVKA</sequence>
<dbReference type="Proteomes" id="UP000255326">
    <property type="component" value="Unassembled WGS sequence"/>
</dbReference>
<dbReference type="AlphaFoldDB" id="A0A370GM65"/>
<dbReference type="EMBL" id="QQAY01000003">
    <property type="protein sequence ID" value="RDI44366.1"/>
    <property type="molecule type" value="Genomic_DNA"/>
</dbReference>
<gene>
    <name evidence="2" type="ORF">DFR59_103440</name>
</gene>
<comment type="caution">
    <text evidence="2">The sequence shown here is derived from an EMBL/GenBank/DDBJ whole genome shotgun (WGS) entry which is preliminary data.</text>
</comment>
<evidence type="ECO:0000313" key="3">
    <source>
        <dbReference type="Proteomes" id="UP000255326"/>
    </source>
</evidence>
<organism evidence="2 3">
    <name type="scientific">Falsibacillus pallidus</name>
    <dbReference type="NCBI Taxonomy" id="493781"/>
    <lineage>
        <taxon>Bacteria</taxon>
        <taxon>Bacillati</taxon>
        <taxon>Bacillota</taxon>
        <taxon>Bacilli</taxon>
        <taxon>Bacillales</taxon>
        <taxon>Bacillaceae</taxon>
        <taxon>Falsibacillus</taxon>
    </lineage>
</organism>
<reference evidence="2 3" key="1">
    <citation type="submission" date="2018-07" db="EMBL/GenBank/DDBJ databases">
        <title>Genomic Encyclopedia of Type Strains, Phase IV (KMG-IV): sequencing the most valuable type-strain genomes for metagenomic binning, comparative biology and taxonomic classification.</title>
        <authorList>
            <person name="Goeker M."/>
        </authorList>
    </citation>
    <scope>NUCLEOTIDE SEQUENCE [LARGE SCALE GENOMIC DNA]</scope>
    <source>
        <strain evidence="2 3">DSM 25281</strain>
    </source>
</reference>
<evidence type="ECO:0000256" key="1">
    <source>
        <dbReference type="SAM" id="MobiDB-lite"/>
    </source>
</evidence>
<keyword evidence="3" id="KW-1185">Reference proteome</keyword>